<dbReference type="EMBL" id="CAJFCW020000006">
    <property type="protein sequence ID" value="CAG9127075.1"/>
    <property type="molecule type" value="Genomic_DNA"/>
</dbReference>
<evidence type="ECO:0000313" key="3">
    <source>
        <dbReference type="Proteomes" id="UP000614601"/>
    </source>
</evidence>
<feature type="compositionally biased region" description="Polar residues" evidence="1">
    <location>
        <begin position="63"/>
        <end position="79"/>
    </location>
</feature>
<organism evidence="2 3">
    <name type="scientific">Bursaphelenchus okinawaensis</name>
    <dbReference type="NCBI Taxonomy" id="465554"/>
    <lineage>
        <taxon>Eukaryota</taxon>
        <taxon>Metazoa</taxon>
        <taxon>Ecdysozoa</taxon>
        <taxon>Nematoda</taxon>
        <taxon>Chromadorea</taxon>
        <taxon>Rhabditida</taxon>
        <taxon>Tylenchina</taxon>
        <taxon>Tylenchomorpha</taxon>
        <taxon>Aphelenchoidea</taxon>
        <taxon>Aphelenchoididae</taxon>
        <taxon>Bursaphelenchus</taxon>
    </lineage>
</organism>
<feature type="compositionally biased region" description="Basic residues" evidence="1">
    <location>
        <begin position="551"/>
        <end position="566"/>
    </location>
</feature>
<dbReference type="EMBL" id="CAJFDH010000006">
    <property type="protein sequence ID" value="CAD5229609.1"/>
    <property type="molecule type" value="Genomic_DNA"/>
</dbReference>
<gene>
    <name evidence="2" type="ORF">BOKJ2_LOCUS13668</name>
</gene>
<feature type="compositionally biased region" description="Polar residues" evidence="1">
    <location>
        <begin position="230"/>
        <end position="241"/>
    </location>
</feature>
<evidence type="ECO:0000256" key="1">
    <source>
        <dbReference type="SAM" id="MobiDB-lite"/>
    </source>
</evidence>
<feature type="compositionally biased region" description="Polar residues" evidence="1">
    <location>
        <begin position="38"/>
        <end position="54"/>
    </location>
</feature>
<reference evidence="2" key="1">
    <citation type="submission" date="2020-09" db="EMBL/GenBank/DDBJ databases">
        <authorList>
            <person name="Kikuchi T."/>
        </authorList>
    </citation>
    <scope>NUCLEOTIDE SEQUENCE</scope>
    <source>
        <strain evidence="2">SH1</strain>
    </source>
</reference>
<proteinExistence type="predicted"/>
<feature type="compositionally biased region" description="Low complexity" evidence="1">
    <location>
        <begin position="420"/>
        <end position="450"/>
    </location>
</feature>
<dbReference type="AlphaFoldDB" id="A0A811LQD3"/>
<name>A0A811LQD3_9BILA</name>
<feature type="compositionally biased region" description="Polar residues" evidence="1">
    <location>
        <begin position="451"/>
        <end position="477"/>
    </location>
</feature>
<protein>
    <submittedName>
        <fullName evidence="2">Uncharacterized protein</fullName>
    </submittedName>
</protein>
<keyword evidence="3" id="KW-1185">Reference proteome</keyword>
<feature type="compositionally biased region" description="Basic residues" evidence="1">
    <location>
        <begin position="591"/>
        <end position="607"/>
    </location>
</feature>
<feature type="compositionally biased region" description="Polar residues" evidence="1">
    <location>
        <begin position="107"/>
        <end position="130"/>
    </location>
</feature>
<feature type="compositionally biased region" description="Polar residues" evidence="1">
    <location>
        <begin position="1"/>
        <end position="29"/>
    </location>
</feature>
<feature type="compositionally biased region" description="Basic and acidic residues" evidence="1">
    <location>
        <begin position="154"/>
        <end position="183"/>
    </location>
</feature>
<feature type="compositionally biased region" description="Basic and acidic residues" evidence="1">
    <location>
        <begin position="533"/>
        <end position="550"/>
    </location>
</feature>
<comment type="caution">
    <text evidence="2">The sequence shown here is derived from an EMBL/GenBank/DDBJ whole genome shotgun (WGS) entry which is preliminary data.</text>
</comment>
<accession>A0A811LQD3</accession>
<feature type="compositionally biased region" description="Basic and acidic residues" evidence="1">
    <location>
        <begin position="506"/>
        <end position="516"/>
    </location>
</feature>
<sequence>MRQTTTEGHSSEQYDSAAKNQPVETQNKEPNLFVKTPSPDQQKSPNVKTPSPGTERTVKNKNRTVNEATGQKNQLQNPPNDKPSKLSEEKATDDKPTSVYGEKPTGSKPSLSNEKASGLPSPNQKPTSPEVQRKSRKTTRSVNQEAELPQQPKATKDKRWFSPSVADHHPAVSPGPDRKDKPRVPKSVMASVDAQSKSPDVPNKNLEGLSPHDQTAISPEVKKKKKKTRSIGNPESKVGSNESDDGKAMFMTSKKKRVKPKTQSQSPNPAGGSKESADEKVNTRRRLLLPSYDDQPISPLDRREKRQRGRIIKSAEMKKQEEARRKEAAKQPEVKQQQKKTRSHNQSEDMVASGRFSKESPKLKVQPTPPSNKGAPISPGIPATLISGPATPKTDETNKNVAEAGKDKTDVGDDLDEKTASSSVASSMMTSVSGAVSPASSTTRASSMSRNGTTSPSGLTDSNISHTSANQSISTGPDGNPLDPAMAAYFDPANANKANDNDEIDLDKQINEDITHTKPARRSSQDNATLAKKALERLKMQKKRNDEAKKIRLKKQRMARRKKRLLLKMEKKQSTNSSSSKKDDTDSSMKVSRKKKSKKTKTKTSKE</sequence>
<evidence type="ECO:0000313" key="2">
    <source>
        <dbReference type="EMBL" id="CAD5229609.1"/>
    </source>
</evidence>
<feature type="compositionally biased region" description="Basic and acidic residues" evidence="1">
    <location>
        <begin position="393"/>
        <end position="411"/>
    </location>
</feature>
<feature type="compositionally biased region" description="Basic and acidic residues" evidence="1">
    <location>
        <begin position="82"/>
        <end position="96"/>
    </location>
</feature>
<dbReference type="Proteomes" id="UP000783686">
    <property type="component" value="Unassembled WGS sequence"/>
</dbReference>
<dbReference type="Proteomes" id="UP000614601">
    <property type="component" value="Unassembled WGS sequence"/>
</dbReference>
<feature type="compositionally biased region" description="Basic and acidic residues" evidence="1">
    <location>
        <begin position="313"/>
        <end position="333"/>
    </location>
</feature>
<feature type="region of interest" description="Disordered" evidence="1">
    <location>
        <begin position="1"/>
        <end position="607"/>
    </location>
</feature>